<keyword evidence="3" id="KW-1185">Reference proteome</keyword>
<feature type="compositionally biased region" description="Polar residues" evidence="1">
    <location>
        <begin position="90"/>
        <end position="100"/>
    </location>
</feature>
<organism evidence="2 3">
    <name type="scientific">Ophiobolus disseminans</name>
    <dbReference type="NCBI Taxonomy" id="1469910"/>
    <lineage>
        <taxon>Eukaryota</taxon>
        <taxon>Fungi</taxon>
        <taxon>Dikarya</taxon>
        <taxon>Ascomycota</taxon>
        <taxon>Pezizomycotina</taxon>
        <taxon>Dothideomycetes</taxon>
        <taxon>Pleosporomycetidae</taxon>
        <taxon>Pleosporales</taxon>
        <taxon>Pleosporineae</taxon>
        <taxon>Phaeosphaeriaceae</taxon>
        <taxon>Ophiobolus</taxon>
    </lineage>
</organism>
<protein>
    <submittedName>
        <fullName evidence="2">Uncharacterized protein</fullName>
    </submittedName>
</protein>
<evidence type="ECO:0000313" key="3">
    <source>
        <dbReference type="Proteomes" id="UP000799424"/>
    </source>
</evidence>
<evidence type="ECO:0000313" key="2">
    <source>
        <dbReference type="EMBL" id="KAF2827747.1"/>
    </source>
</evidence>
<feature type="compositionally biased region" description="Basic residues" evidence="1">
    <location>
        <begin position="44"/>
        <end position="59"/>
    </location>
</feature>
<name>A0A6A7A4Z1_9PLEO</name>
<feature type="region of interest" description="Disordered" evidence="1">
    <location>
        <begin position="44"/>
        <end position="122"/>
    </location>
</feature>
<reference evidence="2" key="1">
    <citation type="journal article" date="2020" name="Stud. Mycol.">
        <title>101 Dothideomycetes genomes: a test case for predicting lifestyles and emergence of pathogens.</title>
        <authorList>
            <person name="Haridas S."/>
            <person name="Albert R."/>
            <person name="Binder M."/>
            <person name="Bloem J."/>
            <person name="Labutti K."/>
            <person name="Salamov A."/>
            <person name="Andreopoulos B."/>
            <person name="Baker S."/>
            <person name="Barry K."/>
            <person name="Bills G."/>
            <person name="Bluhm B."/>
            <person name="Cannon C."/>
            <person name="Castanera R."/>
            <person name="Culley D."/>
            <person name="Daum C."/>
            <person name="Ezra D."/>
            <person name="Gonzalez J."/>
            <person name="Henrissat B."/>
            <person name="Kuo A."/>
            <person name="Liang C."/>
            <person name="Lipzen A."/>
            <person name="Lutzoni F."/>
            <person name="Magnuson J."/>
            <person name="Mondo S."/>
            <person name="Nolan M."/>
            <person name="Ohm R."/>
            <person name="Pangilinan J."/>
            <person name="Park H.-J."/>
            <person name="Ramirez L."/>
            <person name="Alfaro M."/>
            <person name="Sun H."/>
            <person name="Tritt A."/>
            <person name="Yoshinaga Y."/>
            <person name="Zwiers L.-H."/>
            <person name="Turgeon B."/>
            <person name="Goodwin S."/>
            <person name="Spatafora J."/>
            <person name="Crous P."/>
            <person name="Grigoriev I."/>
        </authorList>
    </citation>
    <scope>NUCLEOTIDE SEQUENCE</scope>
    <source>
        <strain evidence="2">CBS 113818</strain>
    </source>
</reference>
<accession>A0A6A7A4Z1</accession>
<sequence>HNTLRRIQRIRTSPPQVLGGSRGSPLVLETGQLLIWRDCSRGRSRSRKMNWPRRGRPSNRRQPAALVGRARGHSMLSALKPQAGQRFTKVATSASPQSEKLTGGRYLTGQQPAIQRRRRRAHHFSHGLLSTCNLASRRMT</sequence>
<dbReference type="Proteomes" id="UP000799424">
    <property type="component" value="Unassembled WGS sequence"/>
</dbReference>
<feature type="non-terminal residue" evidence="2">
    <location>
        <position position="1"/>
    </location>
</feature>
<evidence type="ECO:0000256" key="1">
    <source>
        <dbReference type="SAM" id="MobiDB-lite"/>
    </source>
</evidence>
<gene>
    <name evidence="2" type="ORF">CC86DRAFT_438485</name>
</gene>
<proteinExistence type="predicted"/>
<feature type="region of interest" description="Disordered" evidence="1">
    <location>
        <begin position="1"/>
        <end position="24"/>
    </location>
</feature>
<dbReference type="EMBL" id="MU006223">
    <property type="protein sequence ID" value="KAF2827747.1"/>
    <property type="molecule type" value="Genomic_DNA"/>
</dbReference>
<dbReference type="AlphaFoldDB" id="A0A6A7A4Z1"/>